<dbReference type="EMBL" id="AEYP01088686">
    <property type="status" value="NOT_ANNOTATED_CDS"/>
    <property type="molecule type" value="Genomic_DNA"/>
</dbReference>
<evidence type="ECO:0000256" key="1">
    <source>
        <dbReference type="SAM" id="MobiDB-lite"/>
    </source>
</evidence>
<proteinExistence type="predicted"/>
<dbReference type="InParanoid" id="M3Z5Q6"/>
<accession>M3Z5Q6</accession>
<feature type="region of interest" description="Disordered" evidence="1">
    <location>
        <begin position="230"/>
        <end position="257"/>
    </location>
</feature>
<organism evidence="2">
    <name type="scientific">Mustela putorius furo</name>
    <name type="common">European domestic ferret</name>
    <name type="synonym">Mustela furo</name>
    <dbReference type="NCBI Taxonomy" id="9669"/>
    <lineage>
        <taxon>Eukaryota</taxon>
        <taxon>Metazoa</taxon>
        <taxon>Chordata</taxon>
        <taxon>Craniata</taxon>
        <taxon>Vertebrata</taxon>
        <taxon>Euteleostomi</taxon>
        <taxon>Mammalia</taxon>
        <taxon>Eutheria</taxon>
        <taxon>Laurasiatheria</taxon>
        <taxon>Carnivora</taxon>
        <taxon>Caniformia</taxon>
        <taxon>Musteloidea</taxon>
        <taxon>Mustelidae</taxon>
        <taxon>Mustelinae</taxon>
        <taxon>Mustela</taxon>
    </lineage>
</organism>
<dbReference type="AlphaFoldDB" id="M3Z5Q6"/>
<reference evidence="2" key="1">
    <citation type="submission" date="2024-06" db="UniProtKB">
        <authorList>
            <consortium name="Ensembl"/>
        </authorList>
    </citation>
    <scope>IDENTIFICATION</scope>
</reference>
<sequence>MVWSLPTSGKRLPGSSPWGFSPAQSLVQITFQTPGPVLPSPQPIPVSPSLPSQVLDKRTEVELLRTGFFSPKPLSLCSREASYVFQRRAGLATRLCWDTRLPSPLWASAPRTRRPLQGLCAHQHVQEVVQLGFIQLQSLLLARSILRARFEGLGGWCPKFTVIHRGVNVLKQALKLIVQQTASGRAQQVQGTQAGWGSPGGAAWGPLVHQGLGGLAQALDMAEVLQQAGHGGREGGVGAGQQAISHTRGRRGAGHRWQGRLRGHGCLDAPQCVHYQNQVPQVWLALPQAVMELEHRKVKEGTGGGGWGGLGHCREAGIQPPGVHCQGFLLLLLLPLALQTFAQHHLQGGRSQSFVIESQREVQTQALITDVQV</sequence>
<evidence type="ECO:0000313" key="2">
    <source>
        <dbReference type="Ensembl" id="ENSMPUP00000018918.1"/>
    </source>
</evidence>
<dbReference type="Ensembl" id="ENSMPUT00000019192.1">
    <property type="protein sequence ID" value="ENSMPUP00000018918.1"/>
    <property type="gene ID" value="ENSMPUG00000019040.1"/>
</dbReference>
<feature type="compositionally biased region" description="Basic residues" evidence="1">
    <location>
        <begin position="247"/>
        <end position="257"/>
    </location>
</feature>
<protein>
    <submittedName>
        <fullName evidence="2">Uncharacterized protein</fullName>
    </submittedName>
</protein>
<name>M3Z5Q6_MUSPF</name>
<dbReference type="HOGENOM" id="CLU_741785_0_0_1"/>